<sequence>MDSAINKSRENVDINDSNINRTLYEVEANVIKCNGRIKPPVSLAPIVFPRPHPLRVTAERPSPYHQTAGGGGL</sequence>
<dbReference type="AlphaFoldDB" id="A0AAV4TP15"/>
<evidence type="ECO:0000313" key="3">
    <source>
        <dbReference type="Proteomes" id="UP001054945"/>
    </source>
</evidence>
<reference evidence="2 3" key="1">
    <citation type="submission" date="2021-06" db="EMBL/GenBank/DDBJ databases">
        <title>Caerostris extrusa draft genome.</title>
        <authorList>
            <person name="Kono N."/>
            <person name="Arakawa K."/>
        </authorList>
    </citation>
    <scope>NUCLEOTIDE SEQUENCE [LARGE SCALE GENOMIC DNA]</scope>
</reference>
<evidence type="ECO:0000313" key="2">
    <source>
        <dbReference type="EMBL" id="GIY46861.1"/>
    </source>
</evidence>
<dbReference type="EMBL" id="BPLR01011490">
    <property type="protein sequence ID" value="GIY46861.1"/>
    <property type="molecule type" value="Genomic_DNA"/>
</dbReference>
<dbReference type="Proteomes" id="UP001054945">
    <property type="component" value="Unassembled WGS sequence"/>
</dbReference>
<feature type="region of interest" description="Disordered" evidence="1">
    <location>
        <begin position="54"/>
        <end position="73"/>
    </location>
</feature>
<organism evidence="2 3">
    <name type="scientific">Caerostris extrusa</name>
    <name type="common">Bark spider</name>
    <name type="synonym">Caerostris bankana</name>
    <dbReference type="NCBI Taxonomy" id="172846"/>
    <lineage>
        <taxon>Eukaryota</taxon>
        <taxon>Metazoa</taxon>
        <taxon>Ecdysozoa</taxon>
        <taxon>Arthropoda</taxon>
        <taxon>Chelicerata</taxon>
        <taxon>Arachnida</taxon>
        <taxon>Araneae</taxon>
        <taxon>Araneomorphae</taxon>
        <taxon>Entelegynae</taxon>
        <taxon>Araneoidea</taxon>
        <taxon>Araneidae</taxon>
        <taxon>Caerostris</taxon>
    </lineage>
</organism>
<keyword evidence="3" id="KW-1185">Reference proteome</keyword>
<comment type="caution">
    <text evidence="2">The sequence shown here is derived from an EMBL/GenBank/DDBJ whole genome shotgun (WGS) entry which is preliminary data.</text>
</comment>
<accession>A0AAV4TP15</accession>
<name>A0AAV4TP15_CAEEX</name>
<proteinExistence type="predicted"/>
<gene>
    <name evidence="2" type="ORF">CEXT_710921</name>
</gene>
<evidence type="ECO:0000256" key="1">
    <source>
        <dbReference type="SAM" id="MobiDB-lite"/>
    </source>
</evidence>
<protein>
    <submittedName>
        <fullName evidence="2">Uncharacterized protein</fullName>
    </submittedName>
</protein>